<gene>
    <name evidence="1" type="ORF">H1P_4670006</name>
</gene>
<dbReference type="EMBL" id="CAACVJ010000409">
    <property type="protein sequence ID" value="VEP16579.1"/>
    <property type="molecule type" value="Genomic_DNA"/>
</dbReference>
<sequence>MTIIFLINIDKSITARSARMKTENQQIRLTIKFSFSIESMVFPSSIELFLFQ</sequence>
<dbReference type="Proteomes" id="UP000320055">
    <property type="component" value="Unassembled WGS sequence"/>
</dbReference>
<evidence type="ECO:0000313" key="2">
    <source>
        <dbReference type="Proteomes" id="UP000320055"/>
    </source>
</evidence>
<accession>A0A563VYS8</accession>
<name>A0A563VYS8_9CYAN</name>
<proteinExistence type="predicted"/>
<evidence type="ECO:0000313" key="1">
    <source>
        <dbReference type="EMBL" id="VEP16579.1"/>
    </source>
</evidence>
<organism evidence="1 2">
    <name type="scientific">Hyella patelloides LEGE 07179</name>
    <dbReference type="NCBI Taxonomy" id="945734"/>
    <lineage>
        <taxon>Bacteria</taxon>
        <taxon>Bacillati</taxon>
        <taxon>Cyanobacteriota</taxon>
        <taxon>Cyanophyceae</taxon>
        <taxon>Pleurocapsales</taxon>
        <taxon>Hyellaceae</taxon>
        <taxon>Hyella</taxon>
    </lineage>
</organism>
<protein>
    <submittedName>
        <fullName evidence="1">Uncharacterized protein</fullName>
    </submittedName>
</protein>
<reference evidence="1 2" key="1">
    <citation type="submission" date="2019-01" db="EMBL/GenBank/DDBJ databases">
        <authorList>
            <person name="Brito A."/>
        </authorList>
    </citation>
    <scope>NUCLEOTIDE SEQUENCE [LARGE SCALE GENOMIC DNA]</scope>
    <source>
        <strain evidence="1">1</strain>
    </source>
</reference>
<keyword evidence="2" id="KW-1185">Reference proteome</keyword>
<dbReference type="AlphaFoldDB" id="A0A563VYS8"/>